<evidence type="ECO:0000313" key="1">
    <source>
        <dbReference type="EMBL" id="KAI8017638.1"/>
    </source>
</evidence>
<name>A0ACC0HY71_9ERIC</name>
<sequence length="779" mass="85466">MSFFTPLSSIYTSRFKQEWKKMIRTLLFAFFLIHCALAQNGNNSKTWKTLDGNMQNTLEENNHFAFQIIYGAEPLVLARGGYSGLFPESSLQAFQFVKSTSLPNATLFCDLQLTKDSRGICLTSLNLDNSTDISHAFPDGQKTYNVNGQNIQGWFALDYTYDQLYQNASLKQGIFSRTGVFDAVQQISTVEDAKGVKLPLFWLNVQYALFYTEHNLEPALYVEKATRVMGINYISSPEIGFLKTLNEKVNKAKTKLILRFLEKDTVEPTTKQTYGSILVNLSNVKSFASGILVPKEYVWPVNTKMYLEPATTLVTDAHKQGLEVYASGFANDITMSYNYSYDPTAEYLQFIDNSQFSVDGVLTDFPSTASESIACLAHNQNSTRPAKGPLIISHNGASGIYPGSTDLAYERAIDDGADIIDCSVQMSKDGVAFCLDSADLSGETNAVRDFLERLTKIPEIQKDNGIFSFDLTWSEIQTLKPQLTSPYLHSGLKRDPANSNKGRFMTLSAFLEIAQTKAVTGILINIQNAAYLASKKGLSITDVVANALINATFDKQHTQKVLIQSDDSQVLSKFKHNPNYQKVLLINETISAAPKPTVDEIRKYADAVTVGKASIIKFSNSFASAFTSVVDDMHAANISVYAFPFRNEFVSLVFDFLSDPMVELATYFAHEVDGVITDFPATANAYLRSPCSNPNENTSYNILPAKPGDLLTVLSPMSLPPAPAPAPVLGIADVVDPPLSNVSAFTPASTPAEKSGSRGAKNVGNTGLVAVILLCLLSV</sequence>
<dbReference type="EMBL" id="CM045759">
    <property type="protein sequence ID" value="KAI8017638.1"/>
    <property type="molecule type" value="Genomic_DNA"/>
</dbReference>
<protein>
    <submittedName>
        <fullName evidence="1">Glycerophosphodiester phosphodiesterase GDPDL6</fullName>
    </submittedName>
</protein>
<keyword evidence="2" id="KW-1185">Reference proteome</keyword>
<evidence type="ECO:0000313" key="2">
    <source>
        <dbReference type="Proteomes" id="UP001060215"/>
    </source>
</evidence>
<organism evidence="1 2">
    <name type="scientific">Camellia lanceoleosa</name>
    <dbReference type="NCBI Taxonomy" id="1840588"/>
    <lineage>
        <taxon>Eukaryota</taxon>
        <taxon>Viridiplantae</taxon>
        <taxon>Streptophyta</taxon>
        <taxon>Embryophyta</taxon>
        <taxon>Tracheophyta</taxon>
        <taxon>Spermatophyta</taxon>
        <taxon>Magnoliopsida</taxon>
        <taxon>eudicotyledons</taxon>
        <taxon>Gunneridae</taxon>
        <taxon>Pentapetalae</taxon>
        <taxon>asterids</taxon>
        <taxon>Ericales</taxon>
        <taxon>Theaceae</taxon>
        <taxon>Camellia</taxon>
    </lineage>
</organism>
<comment type="caution">
    <text evidence="1">The sequence shown here is derived from an EMBL/GenBank/DDBJ whole genome shotgun (WGS) entry which is preliminary data.</text>
</comment>
<dbReference type="Proteomes" id="UP001060215">
    <property type="component" value="Chromosome 2"/>
</dbReference>
<proteinExistence type="predicted"/>
<reference evidence="1 2" key="1">
    <citation type="journal article" date="2022" name="Plant J.">
        <title>Chromosome-level genome of Camellia lanceoleosa provides a valuable resource for understanding genome evolution and self-incompatibility.</title>
        <authorList>
            <person name="Gong W."/>
            <person name="Xiao S."/>
            <person name="Wang L."/>
            <person name="Liao Z."/>
            <person name="Chang Y."/>
            <person name="Mo W."/>
            <person name="Hu G."/>
            <person name="Li W."/>
            <person name="Zhao G."/>
            <person name="Zhu H."/>
            <person name="Hu X."/>
            <person name="Ji K."/>
            <person name="Xiang X."/>
            <person name="Song Q."/>
            <person name="Yuan D."/>
            <person name="Jin S."/>
            <person name="Zhang L."/>
        </authorList>
    </citation>
    <scope>NUCLEOTIDE SEQUENCE [LARGE SCALE GENOMIC DNA]</scope>
    <source>
        <strain evidence="1">SQ_2022a</strain>
    </source>
</reference>
<accession>A0ACC0HY71</accession>
<gene>
    <name evidence="1" type="ORF">LOK49_LG04G03107</name>
</gene>